<proteinExistence type="predicted"/>
<evidence type="ECO:0000313" key="4">
    <source>
        <dbReference type="Proteomes" id="UP000257127"/>
    </source>
</evidence>
<gene>
    <name evidence="3" type="ORF">DXU93_03250</name>
</gene>
<dbReference type="OrthoDB" id="1100725at2"/>
<dbReference type="Proteomes" id="UP000257127">
    <property type="component" value="Unassembled WGS sequence"/>
</dbReference>
<evidence type="ECO:0000256" key="1">
    <source>
        <dbReference type="SAM" id="Coils"/>
    </source>
</evidence>
<dbReference type="RefSeq" id="WP_116879802.1">
    <property type="nucleotide sequence ID" value="NZ_QURB01000001.1"/>
</dbReference>
<feature type="coiled-coil region" evidence="1">
    <location>
        <begin position="7"/>
        <end position="34"/>
    </location>
</feature>
<evidence type="ECO:0000313" key="3">
    <source>
        <dbReference type="EMBL" id="RFC55967.1"/>
    </source>
</evidence>
<keyword evidence="1" id="KW-0175">Coiled coil</keyword>
<name>A0A3E1F2N1_9FLAO</name>
<organism evidence="3 4">
    <name type="scientific">Brumimicrobium aurantiacum</name>
    <dbReference type="NCBI Taxonomy" id="1737063"/>
    <lineage>
        <taxon>Bacteria</taxon>
        <taxon>Pseudomonadati</taxon>
        <taxon>Bacteroidota</taxon>
        <taxon>Flavobacteriia</taxon>
        <taxon>Flavobacteriales</taxon>
        <taxon>Crocinitomicaceae</taxon>
        <taxon>Brumimicrobium</taxon>
    </lineage>
</organism>
<protein>
    <submittedName>
        <fullName evidence="3">Uncharacterized protein</fullName>
    </submittedName>
</protein>
<sequence length="290" mass="32725">MTSHDTLQSISLRLKELTEQLMTAKLSKEELEEFETLSRKLYERAIVLNYKAKEEDVYGGQTEQSLSSDLSVEEEVVEDVAEEIEVAPEAETVQPVEESKPEAIESVETETPTDNEGRVQFDFSGGFGTEKPEPVESNREEESAIEESKAEDIQTPQHDEVEEKIIEEEVKEEVTEDTIVEEKGIDNDKTAMFYKRFSKYNQEARGDKLGTSKINSLNGAIGLNDRLQFISELFQGDSNAYNSAIGQLDELGSNEAALIKLSEIAAQNEWENDSSTVDEFAHFITRRYVD</sequence>
<feature type="compositionally biased region" description="Basic and acidic residues" evidence="2">
    <location>
        <begin position="130"/>
        <end position="157"/>
    </location>
</feature>
<comment type="caution">
    <text evidence="3">The sequence shown here is derived from an EMBL/GenBank/DDBJ whole genome shotgun (WGS) entry which is preliminary data.</text>
</comment>
<dbReference type="AlphaFoldDB" id="A0A3E1F2N1"/>
<accession>A0A3E1F2N1</accession>
<dbReference type="EMBL" id="QURB01000001">
    <property type="protein sequence ID" value="RFC55967.1"/>
    <property type="molecule type" value="Genomic_DNA"/>
</dbReference>
<reference evidence="3 4" key="1">
    <citation type="submission" date="2018-08" db="EMBL/GenBank/DDBJ databases">
        <title>The draft genome squence of Brumimicrobium sp. N62.</title>
        <authorList>
            <person name="Du Z.-J."/>
            <person name="Luo H.-R."/>
        </authorList>
    </citation>
    <scope>NUCLEOTIDE SEQUENCE [LARGE SCALE GENOMIC DNA]</scope>
    <source>
        <strain evidence="3 4">N62</strain>
    </source>
</reference>
<evidence type="ECO:0000256" key="2">
    <source>
        <dbReference type="SAM" id="MobiDB-lite"/>
    </source>
</evidence>
<feature type="region of interest" description="Disordered" evidence="2">
    <location>
        <begin position="87"/>
        <end position="157"/>
    </location>
</feature>
<keyword evidence="4" id="KW-1185">Reference proteome</keyword>